<dbReference type="GO" id="GO:0005524">
    <property type="term" value="F:ATP binding"/>
    <property type="evidence" value="ECO:0007669"/>
    <property type="project" value="UniProtKB-KW"/>
</dbReference>
<keyword evidence="4" id="KW-0808">Transferase</keyword>
<dbReference type="InterPro" id="IPR003594">
    <property type="entry name" value="HATPase_dom"/>
</dbReference>
<keyword evidence="3 9" id="KW-0597">Phosphoprotein</keyword>
<dbReference type="PROSITE" id="PS50110">
    <property type="entry name" value="RESPONSE_REGULATORY"/>
    <property type="match status" value="2"/>
</dbReference>
<dbReference type="PANTHER" id="PTHR43065">
    <property type="entry name" value="SENSOR HISTIDINE KINASE"/>
    <property type="match status" value="1"/>
</dbReference>
<dbReference type="Gene3D" id="1.10.287.130">
    <property type="match status" value="1"/>
</dbReference>
<dbReference type="InterPro" id="IPR000014">
    <property type="entry name" value="PAS"/>
</dbReference>
<evidence type="ECO:0000259" key="13">
    <source>
        <dbReference type="PROSITE" id="PS50113"/>
    </source>
</evidence>
<dbReference type="Pfam" id="PF00072">
    <property type="entry name" value="Response_reg"/>
    <property type="match status" value="2"/>
</dbReference>
<evidence type="ECO:0000256" key="2">
    <source>
        <dbReference type="ARBA" id="ARBA00012438"/>
    </source>
</evidence>
<dbReference type="PROSITE" id="PS50113">
    <property type="entry name" value="PAC"/>
    <property type="match status" value="1"/>
</dbReference>
<dbReference type="SUPFAM" id="SSF47384">
    <property type="entry name" value="Homodimeric domain of signal transducing histidine kinase"/>
    <property type="match status" value="1"/>
</dbReference>
<evidence type="ECO:0000313" key="15">
    <source>
        <dbReference type="Proteomes" id="UP000722750"/>
    </source>
</evidence>
<dbReference type="PANTHER" id="PTHR43065:SF10">
    <property type="entry name" value="PEROXIDE STRESS-ACTIVATED HISTIDINE KINASE MAK3"/>
    <property type="match status" value="1"/>
</dbReference>
<dbReference type="CDD" id="cd00156">
    <property type="entry name" value="REC"/>
    <property type="match status" value="1"/>
</dbReference>
<dbReference type="Pfam" id="PF00512">
    <property type="entry name" value="HisKA"/>
    <property type="match status" value="1"/>
</dbReference>
<evidence type="ECO:0000256" key="9">
    <source>
        <dbReference type="PROSITE-ProRule" id="PRU00169"/>
    </source>
</evidence>
<dbReference type="EC" id="2.7.13.3" evidence="2"/>
<name>A0A941W1H9_9BACT</name>
<dbReference type="GO" id="GO:0000155">
    <property type="term" value="F:phosphorelay sensor kinase activity"/>
    <property type="evidence" value="ECO:0007669"/>
    <property type="project" value="InterPro"/>
</dbReference>
<dbReference type="CDD" id="cd00082">
    <property type="entry name" value="HisKA"/>
    <property type="match status" value="1"/>
</dbReference>
<evidence type="ECO:0000259" key="10">
    <source>
        <dbReference type="PROSITE" id="PS50109"/>
    </source>
</evidence>
<evidence type="ECO:0000256" key="7">
    <source>
        <dbReference type="ARBA" id="ARBA00022840"/>
    </source>
</evidence>
<feature type="domain" description="PAS" evidence="12">
    <location>
        <begin position="133"/>
        <end position="206"/>
    </location>
</feature>
<dbReference type="SUPFAM" id="SSF55785">
    <property type="entry name" value="PYP-like sensor domain (PAS domain)"/>
    <property type="match status" value="1"/>
</dbReference>
<dbReference type="InterPro" id="IPR003661">
    <property type="entry name" value="HisK_dim/P_dom"/>
</dbReference>
<dbReference type="Proteomes" id="UP000722750">
    <property type="component" value="Unassembled WGS sequence"/>
</dbReference>
<dbReference type="InterPro" id="IPR004358">
    <property type="entry name" value="Sig_transdc_His_kin-like_C"/>
</dbReference>
<dbReference type="PROSITE" id="PS50112">
    <property type="entry name" value="PAS"/>
    <property type="match status" value="1"/>
</dbReference>
<evidence type="ECO:0000256" key="1">
    <source>
        <dbReference type="ARBA" id="ARBA00000085"/>
    </source>
</evidence>
<dbReference type="Gene3D" id="3.30.565.10">
    <property type="entry name" value="Histidine kinase-like ATPase, C-terminal domain"/>
    <property type="match status" value="1"/>
</dbReference>
<gene>
    <name evidence="14" type="ORF">MAG551_00953</name>
</gene>
<evidence type="ECO:0000256" key="8">
    <source>
        <dbReference type="ARBA" id="ARBA00023012"/>
    </source>
</evidence>
<protein>
    <recommendedName>
        <fullName evidence="2">histidine kinase</fullName>
        <ecNumber evidence="2">2.7.13.3</ecNumber>
    </recommendedName>
</protein>
<keyword evidence="7" id="KW-0067">ATP-binding</keyword>
<dbReference type="InterPro" id="IPR005467">
    <property type="entry name" value="His_kinase_dom"/>
</dbReference>
<keyword evidence="8" id="KW-0902">Two-component regulatory system</keyword>
<keyword evidence="5" id="KW-0547">Nucleotide-binding</keyword>
<dbReference type="InterPro" id="IPR013655">
    <property type="entry name" value="PAS_fold_3"/>
</dbReference>
<dbReference type="SUPFAM" id="SSF52172">
    <property type="entry name" value="CheY-like"/>
    <property type="match status" value="2"/>
</dbReference>
<evidence type="ECO:0000313" key="14">
    <source>
        <dbReference type="EMBL" id="MBS1257900.1"/>
    </source>
</evidence>
<feature type="modified residue" description="4-aspartylphosphate" evidence="9">
    <location>
        <position position="55"/>
    </location>
</feature>
<dbReference type="InterPro" id="IPR001610">
    <property type="entry name" value="PAC"/>
</dbReference>
<dbReference type="CDD" id="cd00130">
    <property type="entry name" value="PAS"/>
    <property type="match status" value="1"/>
</dbReference>
<dbReference type="SMART" id="SM00448">
    <property type="entry name" value="REC"/>
    <property type="match status" value="2"/>
</dbReference>
<keyword evidence="6 14" id="KW-0418">Kinase</keyword>
<evidence type="ECO:0000256" key="3">
    <source>
        <dbReference type="ARBA" id="ARBA00022553"/>
    </source>
</evidence>
<dbReference type="InterPro" id="IPR001789">
    <property type="entry name" value="Sig_transdc_resp-reg_receiver"/>
</dbReference>
<dbReference type="Gene3D" id="3.30.450.20">
    <property type="entry name" value="PAS domain"/>
    <property type="match status" value="1"/>
</dbReference>
<dbReference type="SMART" id="SM00388">
    <property type="entry name" value="HisKA"/>
    <property type="match status" value="1"/>
</dbReference>
<evidence type="ECO:0000259" key="11">
    <source>
        <dbReference type="PROSITE" id="PS50110"/>
    </source>
</evidence>
<dbReference type="InterPro" id="IPR000700">
    <property type="entry name" value="PAS-assoc_C"/>
</dbReference>
<evidence type="ECO:0000256" key="6">
    <source>
        <dbReference type="ARBA" id="ARBA00022777"/>
    </source>
</evidence>
<dbReference type="SMART" id="SM00091">
    <property type="entry name" value="PAS"/>
    <property type="match status" value="1"/>
</dbReference>
<dbReference type="InterPro" id="IPR035965">
    <property type="entry name" value="PAS-like_dom_sf"/>
</dbReference>
<feature type="domain" description="Response regulatory" evidence="11">
    <location>
        <begin position="511"/>
        <end position="625"/>
    </location>
</feature>
<proteinExistence type="predicted"/>
<reference evidence="14" key="1">
    <citation type="journal article" date="2021" name="ISME J.">
        <title>Fine-scale metabolic discontinuity in a stratified prokaryote microbiome of a Red Sea deep halocline.</title>
        <authorList>
            <person name="Michoud G."/>
            <person name="Ngugi D.K."/>
            <person name="Barozzi A."/>
            <person name="Merlino G."/>
            <person name="Calleja M.L."/>
            <person name="Delgado-Huertas A."/>
            <person name="Moran X.A.G."/>
            <person name="Daffonchio D."/>
        </authorList>
    </citation>
    <scope>NUCLEOTIDE SEQUENCE</scope>
    <source>
        <strain evidence="14">SuakinDeep_MAG55_1</strain>
    </source>
</reference>
<comment type="catalytic activity">
    <reaction evidence="1">
        <text>ATP + protein L-histidine = ADP + protein N-phospho-L-histidine.</text>
        <dbReference type="EC" id="2.7.13.3"/>
    </reaction>
</comment>
<dbReference type="SMART" id="SM00086">
    <property type="entry name" value="PAC"/>
    <property type="match status" value="1"/>
</dbReference>
<dbReference type="Pfam" id="PF02518">
    <property type="entry name" value="HATPase_c"/>
    <property type="match status" value="1"/>
</dbReference>
<dbReference type="Pfam" id="PF08447">
    <property type="entry name" value="PAS_3"/>
    <property type="match status" value="1"/>
</dbReference>
<dbReference type="SMART" id="SM00387">
    <property type="entry name" value="HATPase_c"/>
    <property type="match status" value="1"/>
</dbReference>
<dbReference type="Gene3D" id="3.40.50.2300">
    <property type="match status" value="2"/>
</dbReference>
<feature type="modified residue" description="4-aspartylphosphate" evidence="9">
    <location>
        <position position="560"/>
    </location>
</feature>
<dbReference type="AlphaFoldDB" id="A0A941W1H9"/>
<sequence>MKTIPDILLVDDNKEQCISLHDVLEEKGYSVEYLHNGKDAINLALKNRYELVITDIRLPDIPGTEVVSEISKSLPSTEFIYIIGHASLETAIEAVKQEHVISYETKPLSLDRLLSTINQIFKRRETEAKLKESGDLFRELAENIPEVFWVASPDFEQILYISPAFETVWGRTCKSLYEQPKSWTDNIHPDDCEKVIKALEKHVQGKASFAEEYRIIRPDGSIRWILDCAFSVKSASGATNRIIRIAKDITERKKMQESLLQSEKLKSIGTIASGVAHEFNNILAIISGNVQLLQVTYKDQEDLVETLRTIKRVADDGAKISSKMLQFSKTANDSIEYVPFDIRELIKQSIDFTIPRWRNMAQTKGINYDMNTENMKEIPNILCNPSEIREVFVNIINNALDAMPDGGCMTFSTWSNKDTVFIRISDNGEGMTGEVKDSIFDPFFTTKTAVGTGLGMSTAYGIINRHDGKIEVESEVRRGSIFTLQFPTTTKTDSPSELPEQEEKTISRSLRIMVIDDETAICDILDNFLSKKGHLVRTVDNGTEAIILTRNVDYDLVLCDIAMPEVSGYNVIKALNGLDKRPKIGLITGWGEEIKDVDKEDMMVDFIIRKPFDFPELTNHINTAFNTD</sequence>
<evidence type="ECO:0000259" key="12">
    <source>
        <dbReference type="PROSITE" id="PS50112"/>
    </source>
</evidence>
<evidence type="ECO:0000256" key="5">
    <source>
        <dbReference type="ARBA" id="ARBA00022741"/>
    </source>
</evidence>
<accession>A0A941W1H9</accession>
<dbReference type="InterPro" id="IPR036890">
    <property type="entry name" value="HATPase_C_sf"/>
</dbReference>
<dbReference type="EMBL" id="JAANXD010000041">
    <property type="protein sequence ID" value="MBS1257900.1"/>
    <property type="molecule type" value="Genomic_DNA"/>
</dbReference>
<feature type="domain" description="Histidine kinase" evidence="10">
    <location>
        <begin position="274"/>
        <end position="490"/>
    </location>
</feature>
<dbReference type="PRINTS" id="PR00344">
    <property type="entry name" value="BCTRLSENSOR"/>
</dbReference>
<evidence type="ECO:0000256" key="4">
    <source>
        <dbReference type="ARBA" id="ARBA00022679"/>
    </source>
</evidence>
<dbReference type="InterPro" id="IPR011006">
    <property type="entry name" value="CheY-like_superfamily"/>
</dbReference>
<dbReference type="PROSITE" id="PS50109">
    <property type="entry name" value="HIS_KIN"/>
    <property type="match status" value="1"/>
</dbReference>
<dbReference type="NCBIfam" id="TIGR00229">
    <property type="entry name" value="sensory_box"/>
    <property type="match status" value="1"/>
</dbReference>
<organism evidence="14 15">
    <name type="scientific">Candidatus Scalindua arabica</name>
    <dbReference type="NCBI Taxonomy" id="1127984"/>
    <lineage>
        <taxon>Bacteria</taxon>
        <taxon>Pseudomonadati</taxon>
        <taxon>Planctomycetota</taxon>
        <taxon>Candidatus Brocadiia</taxon>
        <taxon>Candidatus Brocadiales</taxon>
        <taxon>Candidatus Scalinduaceae</taxon>
        <taxon>Candidatus Scalindua</taxon>
    </lineage>
</organism>
<dbReference type="SUPFAM" id="SSF55874">
    <property type="entry name" value="ATPase domain of HSP90 chaperone/DNA topoisomerase II/histidine kinase"/>
    <property type="match status" value="1"/>
</dbReference>
<dbReference type="InterPro" id="IPR036097">
    <property type="entry name" value="HisK_dim/P_sf"/>
</dbReference>
<feature type="domain" description="PAC" evidence="13">
    <location>
        <begin position="209"/>
        <end position="261"/>
    </location>
</feature>
<comment type="caution">
    <text evidence="14">The sequence shown here is derived from an EMBL/GenBank/DDBJ whole genome shotgun (WGS) entry which is preliminary data.</text>
</comment>
<feature type="domain" description="Response regulatory" evidence="11">
    <location>
        <begin position="6"/>
        <end position="121"/>
    </location>
</feature>